<dbReference type="EMBL" id="CP072642">
    <property type="protein sequence ID" value="QUV93485.1"/>
    <property type="molecule type" value="Genomic_DNA"/>
</dbReference>
<protein>
    <submittedName>
        <fullName evidence="1">Uncharacterized protein</fullName>
    </submittedName>
</protein>
<evidence type="ECO:0000313" key="1">
    <source>
        <dbReference type="EMBL" id="QUV93485.1"/>
    </source>
</evidence>
<evidence type="ECO:0000313" key="2">
    <source>
        <dbReference type="Proteomes" id="UP000677668"/>
    </source>
</evidence>
<dbReference type="Pfam" id="PF05996">
    <property type="entry name" value="Fe_bilin_red"/>
    <property type="match status" value="1"/>
</dbReference>
<reference evidence="1 2" key="1">
    <citation type="submission" date="2021-03" db="EMBL/GenBank/DDBJ databases">
        <title>Genomic and phenotypic characterization of Chloracidobacterium isolates provides evidence for multiple species.</title>
        <authorList>
            <person name="Saini M.K."/>
            <person name="Costas A.M.G."/>
            <person name="Tank M."/>
            <person name="Bryant D.A."/>
        </authorList>
    </citation>
    <scope>NUCLEOTIDE SEQUENCE [LARGE SCALE GENOMIC DNA]</scope>
    <source>
        <strain evidence="1 2">N</strain>
    </source>
</reference>
<dbReference type="Proteomes" id="UP000677668">
    <property type="component" value="Chromosome 1"/>
</dbReference>
<dbReference type="RefSeq" id="WP_211421864.1">
    <property type="nucleotide sequence ID" value="NZ_CP072642.1"/>
</dbReference>
<sequence>MSEAKPKDVVGWTLPMAEARLGDLAWQREARPDEFRRAVFGEGAKRLWVTADGWQLAGGRLSARYARIQTALADVATLMVYPTASPDRLPVFACEWVMLGDRAHVLVLDVECLGNAADRLRERARSVLMPLHARYADALPLPDDLPPWFAEIREAWALFTSGDLTRLAVMQQAFEAYLQATAGNLYRPELAHAQAGDEHPAVTAYKQHHAAHSPGYALLAPKAGEVWTRAFLWEWHFGPLHPPA</sequence>
<dbReference type="Gene3D" id="3.40.1500.20">
    <property type="match status" value="1"/>
</dbReference>
<gene>
    <name evidence="1" type="ORF">J8C05_08910</name>
</gene>
<keyword evidence="2" id="KW-1185">Reference proteome</keyword>
<organism evidence="1 2">
    <name type="scientific">Chloracidobacterium sp. N</name>
    <dbReference type="NCBI Taxonomy" id="2821540"/>
    <lineage>
        <taxon>Bacteria</taxon>
        <taxon>Pseudomonadati</taxon>
        <taxon>Acidobacteriota</taxon>
        <taxon>Terriglobia</taxon>
        <taxon>Terriglobales</taxon>
        <taxon>Acidobacteriaceae</taxon>
        <taxon>Chloracidobacterium</taxon>
        <taxon>Chloracidobacterium aggregatum</taxon>
    </lineage>
</organism>
<accession>A0ABX8AYP3</accession>
<name>A0ABX8AYP3_9BACT</name>
<proteinExistence type="predicted"/>
<dbReference type="InterPro" id="IPR009249">
    <property type="entry name" value="Ferredoxin-dep_bilin_Rdtase"/>
</dbReference>